<dbReference type="SUPFAM" id="SSF47413">
    <property type="entry name" value="lambda repressor-like DNA-binding domains"/>
    <property type="match status" value="1"/>
</dbReference>
<feature type="domain" description="HTH cro/C1-type" evidence="2">
    <location>
        <begin position="77"/>
        <end position="131"/>
    </location>
</feature>
<feature type="transmembrane region" description="Helical" evidence="1">
    <location>
        <begin position="7"/>
        <end position="27"/>
    </location>
</feature>
<organism evidence="3 4">
    <name type="scientific">Streptococcus anginosus subsp. whileyi CCUG 39159</name>
    <dbReference type="NCBI Taxonomy" id="1095729"/>
    <lineage>
        <taxon>Bacteria</taxon>
        <taxon>Bacillati</taxon>
        <taxon>Bacillota</taxon>
        <taxon>Bacilli</taxon>
        <taxon>Lactobacillales</taxon>
        <taxon>Streptococcaceae</taxon>
        <taxon>Streptococcus</taxon>
        <taxon>Streptococcus anginosus group</taxon>
    </lineage>
</organism>
<keyword evidence="1" id="KW-1133">Transmembrane helix</keyword>
<sequence>MDNLEVFYPFFFIHLIKPPLVLFFIYFNKNSITIQHFLYFLDCLLYLISCKKDSKMIQKRIVGMKANQLQKYISNRIRECRKEKKLSQEQLSNDAGLGIKAIQNIENLKYDFKIQTLEKVLTALDMTVEEFFDLPLSDNSVSLDTLVDNLSDLSNDKQIKLISSFNEIVKSID</sequence>
<proteinExistence type="predicted"/>
<name>I0SD25_STRAP</name>
<dbReference type="Proteomes" id="UP000003245">
    <property type="component" value="Unassembled WGS sequence"/>
</dbReference>
<dbReference type="EMBL" id="AICP01000042">
    <property type="protein sequence ID" value="EID21278.1"/>
    <property type="molecule type" value="Genomic_DNA"/>
</dbReference>
<dbReference type="PATRIC" id="fig|1095729.3.peg.1329"/>
<protein>
    <submittedName>
        <fullName evidence="3">DNA-binding helix-turn-helix protein</fullName>
    </submittedName>
</protein>
<evidence type="ECO:0000313" key="3">
    <source>
        <dbReference type="EMBL" id="EID21278.1"/>
    </source>
</evidence>
<gene>
    <name evidence="3" type="ORF">HMPREF1043_1959</name>
</gene>
<keyword evidence="3" id="KW-0238">DNA-binding</keyword>
<dbReference type="InterPro" id="IPR001387">
    <property type="entry name" value="Cro/C1-type_HTH"/>
</dbReference>
<feature type="transmembrane region" description="Helical" evidence="1">
    <location>
        <begin position="33"/>
        <end position="50"/>
    </location>
</feature>
<keyword evidence="4" id="KW-1185">Reference proteome</keyword>
<dbReference type="GO" id="GO:0003677">
    <property type="term" value="F:DNA binding"/>
    <property type="evidence" value="ECO:0007669"/>
    <property type="project" value="UniProtKB-KW"/>
</dbReference>
<keyword evidence="1" id="KW-0472">Membrane</keyword>
<dbReference type="PROSITE" id="PS50943">
    <property type="entry name" value="HTH_CROC1"/>
    <property type="match status" value="1"/>
</dbReference>
<dbReference type="CDD" id="cd00093">
    <property type="entry name" value="HTH_XRE"/>
    <property type="match status" value="1"/>
</dbReference>
<dbReference type="SMART" id="SM00530">
    <property type="entry name" value="HTH_XRE"/>
    <property type="match status" value="1"/>
</dbReference>
<dbReference type="Pfam" id="PF01381">
    <property type="entry name" value="HTH_3"/>
    <property type="match status" value="1"/>
</dbReference>
<dbReference type="InterPro" id="IPR010982">
    <property type="entry name" value="Lambda_DNA-bd_dom_sf"/>
</dbReference>
<evidence type="ECO:0000256" key="1">
    <source>
        <dbReference type="SAM" id="Phobius"/>
    </source>
</evidence>
<accession>I0SD25</accession>
<evidence type="ECO:0000259" key="2">
    <source>
        <dbReference type="PROSITE" id="PS50943"/>
    </source>
</evidence>
<reference evidence="3 4" key="1">
    <citation type="submission" date="2012-01" db="EMBL/GenBank/DDBJ databases">
        <authorList>
            <person name="Harkins D.M."/>
            <person name="Madupu R."/>
            <person name="Durkin A.S."/>
            <person name="Torralba M."/>
            <person name="Methe B."/>
            <person name="Sutton G.G."/>
            <person name="Nelson K.E."/>
        </authorList>
    </citation>
    <scope>NUCLEOTIDE SEQUENCE [LARGE SCALE GENOMIC DNA]</scope>
    <source>
        <strain evidence="3 4">CCUG 39159</strain>
    </source>
</reference>
<evidence type="ECO:0000313" key="4">
    <source>
        <dbReference type="Proteomes" id="UP000003245"/>
    </source>
</evidence>
<dbReference type="Gene3D" id="1.10.260.40">
    <property type="entry name" value="lambda repressor-like DNA-binding domains"/>
    <property type="match status" value="1"/>
</dbReference>
<comment type="caution">
    <text evidence="3">The sequence shown here is derived from an EMBL/GenBank/DDBJ whole genome shotgun (WGS) entry which is preliminary data.</text>
</comment>
<keyword evidence="1" id="KW-0812">Transmembrane</keyword>
<dbReference type="AlphaFoldDB" id="I0SD25"/>